<gene>
    <name evidence="4" type="ORF">EJB05_20407</name>
</gene>
<comment type="caution">
    <text evidence="4">The sequence shown here is derived from an EMBL/GenBank/DDBJ whole genome shotgun (WGS) entry which is preliminary data.</text>
</comment>
<keyword evidence="2" id="KW-0805">Transcription regulation</keyword>
<protein>
    <submittedName>
        <fullName evidence="4">Uncharacterized protein</fullName>
    </submittedName>
</protein>
<sequence length="587" mass="65819">MLPLARALRSLGSTGATREGPLPARLLVAWLSSRPASSSSAPPEYEMPSVTWGVIQGRKERLVSRVLALDFLRSAGVSDPSGELEAVELPSSLDVLQERLDFLLRLGLSTDDLSNYPLLLACSLRKNVIPVLSYLEKLGVTRARLAAFVRAYPACLHASVAVDLSPVVKALRGLDVDRQDIPRVLERYPDILGLKPDGTISTSVAYLVGIVGVAPRDIGPMVTHFPFFLGMRVGTTIKPLCDYITSLGLPMRILARILEKRPYILGYDLEETVKPNVEAMLSFGIRKEVLPLVIAHYPSILGLPVKAKLAAQQYFFNLKLQIDPDGFARAVEKLPQLVSLNQNVILKPVEFLRGRGISNEDVARMVVRCPQILLQRIELMKNSLYFFKSEMKRPISELLEYPEYFTYSLESRIKPRYMRVADKGIRCSLDWFLNCSDQRFEERMRGDFIEGDAPGPLFTMGGKLQMPGSQLVSDNDNEDSDDETCRRIIPNVFHDVCPTTSYEQGNRWQKGDCLVLVKTSRHPHVLDGAWGGCGVGWNFPWHQLRSSLVRVTGPSNISRYLTTTREVLATWVHPIICPFRDDRGRTR</sequence>
<dbReference type="EMBL" id="RWGY01000011">
    <property type="protein sequence ID" value="TVU28871.1"/>
    <property type="molecule type" value="Genomic_DNA"/>
</dbReference>
<evidence type="ECO:0000256" key="1">
    <source>
        <dbReference type="ARBA" id="ARBA00007692"/>
    </source>
</evidence>
<dbReference type="GO" id="GO:0006353">
    <property type="term" value="P:DNA-templated transcription termination"/>
    <property type="evidence" value="ECO:0007669"/>
    <property type="project" value="UniProtKB-KW"/>
</dbReference>
<organism evidence="4 5">
    <name type="scientific">Eragrostis curvula</name>
    <name type="common">weeping love grass</name>
    <dbReference type="NCBI Taxonomy" id="38414"/>
    <lineage>
        <taxon>Eukaryota</taxon>
        <taxon>Viridiplantae</taxon>
        <taxon>Streptophyta</taxon>
        <taxon>Embryophyta</taxon>
        <taxon>Tracheophyta</taxon>
        <taxon>Spermatophyta</taxon>
        <taxon>Magnoliopsida</taxon>
        <taxon>Liliopsida</taxon>
        <taxon>Poales</taxon>
        <taxon>Poaceae</taxon>
        <taxon>PACMAD clade</taxon>
        <taxon>Chloridoideae</taxon>
        <taxon>Eragrostideae</taxon>
        <taxon>Eragrostidinae</taxon>
        <taxon>Eragrostis</taxon>
    </lineage>
</organism>
<reference evidence="4 5" key="1">
    <citation type="journal article" date="2019" name="Sci. Rep.">
        <title>A high-quality genome of Eragrostis curvula grass provides insights into Poaceae evolution and supports new strategies to enhance forage quality.</title>
        <authorList>
            <person name="Carballo J."/>
            <person name="Santos B.A.C.M."/>
            <person name="Zappacosta D."/>
            <person name="Garbus I."/>
            <person name="Selva J.P."/>
            <person name="Gallo C.A."/>
            <person name="Diaz A."/>
            <person name="Albertini E."/>
            <person name="Caccamo M."/>
            <person name="Echenique V."/>
        </authorList>
    </citation>
    <scope>NUCLEOTIDE SEQUENCE [LARGE SCALE GENOMIC DNA]</scope>
    <source>
        <strain evidence="5">cv. Victoria</strain>
        <tissue evidence="4">Leaf</tissue>
    </source>
</reference>
<name>A0A5J9UZZ5_9POAL</name>
<dbReference type="Gramene" id="TVU28871">
    <property type="protein sequence ID" value="TVU28871"/>
    <property type="gene ID" value="EJB05_20407"/>
</dbReference>
<keyword evidence="2" id="KW-0804">Transcription</keyword>
<dbReference type="Pfam" id="PF02536">
    <property type="entry name" value="mTERF"/>
    <property type="match status" value="1"/>
</dbReference>
<evidence type="ECO:0000256" key="3">
    <source>
        <dbReference type="ARBA" id="ARBA00022946"/>
    </source>
</evidence>
<keyword evidence="3" id="KW-0809">Transit peptide</keyword>
<comment type="similarity">
    <text evidence="1">Belongs to the mTERF family.</text>
</comment>
<evidence type="ECO:0000313" key="4">
    <source>
        <dbReference type="EMBL" id="TVU28871.1"/>
    </source>
</evidence>
<dbReference type="SMART" id="SM00733">
    <property type="entry name" value="Mterf"/>
    <property type="match status" value="9"/>
</dbReference>
<dbReference type="GO" id="GO:0003676">
    <property type="term" value="F:nucleic acid binding"/>
    <property type="evidence" value="ECO:0007669"/>
    <property type="project" value="InterPro"/>
</dbReference>
<keyword evidence="5" id="KW-1185">Reference proteome</keyword>
<dbReference type="InterPro" id="IPR003690">
    <property type="entry name" value="MTERF"/>
</dbReference>
<keyword evidence="2" id="KW-0806">Transcription termination</keyword>
<dbReference type="Proteomes" id="UP000324897">
    <property type="component" value="Chromosome 1"/>
</dbReference>
<accession>A0A5J9UZZ5</accession>
<evidence type="ECO:0000256" key="2">
    <source>
        <dbReference type="ARBA" id="ARBA00022472"/>
    </source>
</evidence>
<dbReference type="PANTHER" id="PTHR13068">
    <property type="entry name" value="CGI-12 PROTEIN-RELATED"/>
    <property type="match status" value="1"/>
</dbReference>
<proteinExistence type="inferred from homology"/>
<dbReference type="InterPro" id="IPR038538">
    <property type="entry name" value="MTERF_sf"/>
</dbReference>
<dbReference type="AlphaFoldDB" id="A0A5J9UZZ5"/>
<evidence type="ECO:0000313" key="5">
    <source>
        <dbReference type="Proteomes" id="UP000324897"/>
    </source>
</evidence>
<dbReference type="FunFam" id="1.25.70.10:FF:000005">
    <property type="entry name" value="Transcription termination factor MTERF4, chloroplastic"/>
    <property type="match status" value="1"/>
</dbReference>
<dbReference type="PANTHER" id="PTHR13068:SF24">
    <property type="entry name" value="EXPRESSED PROTEIN"/>
    <property type="match status" value="1"/>
</dbReference>
<dbReference type="Gene3D" id="1.25.70.10">
    <property type="entry name" value="Transcription termination factor 3, mitochondrial"/>
    <property type="match status" value="1"/>
</dbReference>
<feature type="non-terminal residue" evidence="4">
    <location>
        <position position="1"/>
    </location>
</feature>
<dbReference type="OrthoDB" id="637682at2759"/>